<organism evidence="1 2">
    <name type="scientific">Nostocoides australiense Ben110</name>
    <dbReference type="NCBI Taxonomy" id="1193182"/>
    <lineage>
        <taxon>Bacteria</taxon>
        <taxon>Bacillati</taxon>
        <taxon>Actinomycetota</taxon>
        <taxon>Actinomycetes</taxon>
        <taxon>Micrococcales</taxon>
        <taxon>Intrasporangiaceae</taxon>
        <taxon>Nostocoides</taxon>
    </lineage>
</organism>
<evidence type="ECO:0000313" key="1">
    <source>
        <dbReference type="EMBL" id="CCH71961.1"/>
    </source>
</evidence>
<comment type="caution">
    <text evidence="1">The sequence shown here is derived from an EMBL/GenBank/DDBJ whole genome shotgun (WGS) entry which is preliminary data.</text>
</comment>
<dbReference type="Proteomes" id="UP000035763">
    <property type="component" value="Unassembled WGS sequence"/>
</dbReference>
<reference evidence="1 2" key="1">
    <citation type="journal article" date="2013" name="ISME J.">
        <title>A metabolic model for members of the genus Tetrasphaera involved in enhanced biological phosphorus removal.</title>
        <authorList>
            <person name="Kristiansen R."/>
            <person name="Nguyen H.T.T."/>
            <person name="Saunders A.M."/>
            <person name="Nielsen J.L."/>
            <person name="Wimmer R."/>
            <person name="Le V.Q."/>
            <person name="McIlroy S.J."/>
            <person name="Petrovski S."/>
            <person name="Seviour R.J."/>
            <person name="Calteau A."/>
            <person name="Nielsen K.L."/>
            <person name="Nielsen P.H."/>
        </authorList>
    </citation>
    <scope>NUCLEOTIDE SEQUENCE [LARGE SCALE GENOMIC DNA]</scope>
    <source>
        <strain evidence="1 2">Ben110</strain>
    </source>
</reference>
<name>W6JTZ8_9MICO</name>
<keyword evidence="2" id="KW-1185">Reference proteome</keyword>
<protein>
    <submittedName>
        <fullName evidence="1">Uncharacterized protein</fullName>
    </submittedName>
</protein>
<sequence length="51" mass="5485">MTLIPVSDSNCFLTSSERLNESWVTTVRLSERVSSALALSDADSDALADPL</sequence>
<gene>
    <name evidence="1" type="ORF">BN11_1220005</name>
</gene>
<dbReference type="AlphaFoldDB" id="W6JTZ8"/>
<proteinExistence type="predicted"/>
<evidence type="ECO:0000313" key="2">
    <source>
        <dbReference type="Proteomes" id="UP000035763"/>
    </source>
</evidence>
<accession>W6JTZ8</accession>
<dbReference type="EMBL" id="CAJA01000027">
    <property type="protein sequence ID" value="CCH71961.1"/>
    <property type="molecule type" value="Genomic_DNA"/>
</dbReference>